<comment type="similarity">
    <text evidence="1">Belongs to the type-I restriction system S methylase family.</text>
</comment>
<keyword evidence="2" id="KW-0680">Restriction system</keyword>
<dbReference type="CDD" id="cd16961">
    <property type="entry name" value="RMtype1_S_TRD-CR_like"/>
    <property type="match status" value="1"/>
</dbReference>
<name>A0ABW5XKD8_9SPHI</name>
<evidence type="ECO:0000256" key="3">
    <source>
        <dbReference type="ARBA" id="ARBA00023125"/>
    </source>
</evidence>
<keyword evidence="6" id="KW-0378">Hydrolase</keyword>
<dbReference type="Proteomes" id="UP001597601">
    <property type="component" value="Unassembled WGS sequence"/>
</dbReference>
<evidence type="ECO:0000256" key="1">
    <source>
        <dbReference type="ARBA" id="ARBA00010923"/>
    </source>
</evidence>
<accession>A0ABW5XKD8</accession>
<dbReference type="PANTHER" id="PTHR30408:SF12">
    <property type="entry name" value="TYPE I RESTRICTION ENZYME MJAVIII SPECIFICITY SUBUNIT"/>
    <property type="match status" value="1"/>
</dbReference>
<dbReference type="InterPro" id="IPR052021">
    <property type="entry name" value="Type-I_RS_S_subunit"/>
</dbReference>
<evidence type="ECO:0000256" key="2">
    <source>
        <dbReference type="ARBA" id="ARBA00022747"/>
    </source>
</evidence>
<proteinExistence type="inferred from homology"/>
<keyword evidence="4" id="KW-0812">Transmembrane</keyword>
<evidence type="ECO:0000313" key="6">
    <source>
        <dbReference type="EMBL" id="MFD2863586.1"/>
    </source>
</evidence>
<keyword evidence="7" id="KW-1185">Reference proteome</keyword>
<feature type="domain" description="Type I restriction modification DNA specificity" evidence="5">
    <location>
        <begin position="2"/>
        <end position="169"/>
    </location>
</feature>
<dbReference type="PANTHER" id="PTHR30408">
    <property type="entry name" value="TYPE-1 RESTRICTION ENZYME ECOKI SPECIFICITY PROTEIN"/>
    <property type="match status" value="1"/>
</dbReference>
<dbReference type="Pfam" id="PF01420">
    <property type="entry name" value="Methylase_S"/>
    <property type="match status" value="1"/>
</dbReference>
<reference evidence="7" key="1">
    <citation type="journal article" date="2019" name="Int. J. Syst. Evol. Microbiol.">
        <title>The Global Catalogue of Microorganisms (GCM) 10K type strain sequencing project: providing services to taxonomists for standard genome sequencing and annotation.</title>
        <authorList>
            <consortium name="The Broad Institute Genomics Platform"/>
            <consortium name="The Broad Institute Genome Sequencing Center for Infectious Disease"/>
            <person name="Wu L."/>
            <person name="Ma J."/>
        </authorList>
    </citation>
    <scope>NUCLEOTIDE SEQUENCE [LARGE SCALE GENOMIC DNA]</scope>
    <source>
        <strain evidence="7">KCTC 52232</strain>
    </source>
</reference>
<keyword evidence="4" id="KW-1133">Transmembrane helix</keyword>
<evidence type="ECO:0000259" key="5">
    <source>
        <dbReference type="Pfam" id="PF01420"/>
    </source>
</evidence>
<protein>
    <submittedName>
        <fullName evidence="6">Restriction endonuclease subunit S</fullName>
    </submittedName>
</protein>
<keyword evidence="3" id="KW-0238">DNA-binding</keyword>
<dbReference type="InterPro" id="IPR044946">
    <property type="entry name" value="Restrct_endonuc_typeI_TRD_sf"/>
</dbReference>
<dbReference type="InterPro" id="IPR000055">
    <property type="entry name" value="Restrct_endonuc_typeI_TRD"/>
</dbReference>
<organism evidence="6 7">
    <name type="scientific">Mucilaginibacter antarcticus</name>
    <dbReference type="NCBI Taxonomy" id="1855725"/>
    <lineage>
        <taxon>Bacteria</taxon>
        <taxon>Pseudomonadati</taxon>
        <taxon>Bacteroidota</taxon>
        <taxon>Sphingobacteriia</taxon>
        <taxon>Sphingobacteriales</taxon>
        <taxon>Sphingobacteriaceae</taxon>
        <taxon>Mucilaginibacter</taxon>
    </lineage>
</organism>
<dbReference type="SUPFAM" id="SSF116734">
    <property type="entry name" value="DNA methylase specificity domain"/>
    <property type="match status" value="1"/>
</dbReference>
<keyword evidence="4" id="KW-0472">Membrane</keyword>
<dbReference type="EMBL" id="JBHUON010000002">
    <property type="protein sequence ID" value="MFD2863586.1"/>
    <property type="molecule type" value="Genomic_DNA"/>
</dbReference>
<dbReference type="RefSeq" id="WP_377123254.1">
    <property type="nucleotide sequence ID" value="NZ_JBHUON010000002.1"/>
</dbReference>
<keyword evidence="6" id="KW-0255">Endonuclease</keyword>
<gene>
    <name evidence="6" type="ORF">ACFSYC_02700</name>
</gene>
<dbReference type="GO" id="GO:0004519">
    <property type="term" value="F:endonuclease activity"/>
    <property type="evidence" value="ECO:0007669"/>
    <property type="project" value="UniProtKB-KW"/>
</dbReference>
<dbReference type="Gene3D" id="3.90.220.20">
    <property type="entry name" value="DNA methylase specificity domains"/>
    <property type="match status" value="1"/>
</dbReference>
<evidence type="ECO:0000256" key="4">
    <source>
        <dbReference type="SAM" id="Phobius"/>
    </source>
</evidence>
<keyword evidence="6" id="KW-0540">Nuclease</keyword>
<comment type="caution">
    <text evidence="6">The sequence shown here is derived from an EMBL/GenBank/DDBJ whole genome shotgun (WGS) entry which is preliminary data.</text>
</comment>
<evidence type="ECO:0000313" key="7">
    <source>
        <dbReference type="Proteomes" id="UP001597601"/>
    </source>
</evidence>
<feature type="transmembrane region" description="Helical" evidence="4">
    <location>
        <begin position="72"/>
        <end position="93"/>
    </location>
</feature>
<sequence>MTIELKDICNISFGPYLQPSQGGTIPYLQIRQFNDEGQILYNATDFVSTDERTNGYLLMDGDVLFVGKGSRLFAWCYSAGVGPAIASSIFYVLRTDRAKIDPQYLAVILNLQQSKSTFNQMSAGTSIFSIRKSELGAFKVPLLPIKEQLAIANLSKLHQQEMKLTNQLISQKQNLYTGIISKLIK</sequence>